<dbReference type="SMART" id="SM00406">
    <property type="entry name" value="IGv"/>
    <property type="match status" value="1"/>
</dbReference>
<dbReference type="Gene3D" id="2.60.40.10">
    <property type="entry name" value="Immunoglobulins"/>
    <property type="match status" value="1"/>
</dbReference>
<evidence type="ECO:0000256" key="1">
    <source>
        <dbReference type="ARBA" id="ARBA00007591"/>
    </source>
</evidence>
<dbReference type="InterPro" id="IPR006574">
    <property type="entry name" value="PRY"/>
</dbReference>
<dbReference type="Pfam" id="PF13765">
    <property type="entry name" value="PRY"/>
    <property type="match status" value="1"/>
</dbReference>
<dbReference type="CDD" id="cd13733">
    <property type="entry name" value="SPRY_PRY_C-I_1"/>
    <property type="match status" value="1"/>
</dbReference>
<dbReference type="EMBL" id="LZPO01087333">
    <property type="protein sequence ID" value="OBS66290.1"/>
    <property type="molecule type" value="Genomic_DNA"/>
</dbReference>
<dbReference type="AlphaFoldDB" id="A0A1A6GKN4"/>
<dbReference type="Proteomes" id="UP000092124">
    <property type="component" value="Unassembled WGS sequence"/>
</dbReference>
<feature type="region of interest" description="Disordered" evidence="3">
    <location>
        <begin position="171"/>
        <end position="193"/>
    </location>
</feature>
<dbReference type="SMART" id="SM00449">
    <property type="entry name" value="SPRY"/>
    <property type="match status" value="1"/>
</dbReference>
<evidence type="ECO:0000256" key="3">
    <source>
        <dbReference type="SAM" id="MobiDB-lite"/>
    </source>
</evidence>
<feature type="domain" description="B30.2/SPRY" evidence="5">
    <location>
        <begin position="193"/>
        <end position="393"/>
    </location>
</feature>
<dbReference type="InterPro" id="IPR036179">
    <property type="entry name" value="Ig-like_dom_sf"/>
</dbReference>
<feature type="compositionally biased region" description="Basic and acidic residues" evidence="3">
    <location>
        <begin position="171"/>
        <end position="182"/>
    </location>
</feature>
<dbReference type="InterPro" id="IPR043136">
    <property type="entry name" value="B30.2/SPRY_sf"/>
</dbReference>
<dbReference type="Pfam" id="PF00622">
    <property type="entry name" value="SPRY"/>
    <property type="match status" value="1"/>
</dbReference>
<dbReference type="PROSITE" id="PS50188">
    <property type="entry name" value="B302_SPRY"/>
    <property type="match status" value="1"/>
</dbReference>
<dbReference type="SMART" id="SM00409">
    <property type="entry name" value="IG"/>
    <property type="match status" value="1"/>
</dbReference>
<keyword evidence="2" id="KW-1015">Disulfide bond</keyword>
<dbReference type="SUPFAM" id="SSF49899">
    <property type="entry name" value="Concanavalin A-like lectins/glucanases"/>
    <property type="match status" value="1"/>
</dbReference>
<accession>A0A1A6GKN4</accession>
<dbReference type="InterPro" id="IPR003877">
    <property type="entry name" value="SPRY_dom"/>
</dbReference>
<dbReference type="InterPro" id="IPR003879">
    <property type="entry name" value="Butyrophylin_SPRY"/>
</dbReference>
<evidence type="ECO:0000256" key="4">
    <source>
        <dbReference type="SAM" id="SignalP"/>
    </source>
</evidence>
<evidence type="ECO:0008006" key="9">
    <source>
        <dbReference type="Google" id="ProtNLM"/>
    </source>
</evidence>
<dbReference type="SMART" id="SM00589">
    <property type="entry name" value="PRY"/>
    <property type="match status" value="1"/>
</dbReference>
<keyword evidence="4" id="KW-0732">Signal</keyword>
<dbReference type="PROSITE" id="PS50835">
    <property type="entry name" value="IG_LIKE"/>
    <property type="match status" value="1"/>
</dbReference>
<dbReference type="Pfam" id="PF07686">
    <property type="entry name" value="V-set"/>
    <property type="match status" value="1"/>
</dbReference>
<dbReference type="FunFam" id="2.60.120.920:FF:000004">
    <property type="entry name" value="Butyrophilin subfamily 1 member A1"/>
    <property type="match status" value="1"/>
</dbReference>
<protein>
    <recommendedName>
        <fullName evidence="9">Butyrophilin-like protein 9</fullName>
    </recommendedName>
</protein>
<dbReference type="InterPro" id="IPR001870">
    <property type="entry name" value="B30.2/SPRY"/>
</dbReference>
<dbReference type="FunFam" id="2.60.40.10:FF:000208">
    <property type="entry name" value="Butyrophilin subfamily 1 member A1"/>
    <property type="match status" value="1"/>
</dbReference>
<dbReference type="CDD" id="cd05713">
    <property type="entry name" value="IgV_MOG_like"/>
    <property type="match status" value="1"/>
</dbReference>
<sequence>MADFSVFPGFLKQVPWCSSIFFTHLLLFLQLGEVNSGSVFDLQLYSAHSDEVKVLGPGDSILALVGETVEFPCHLSPYQDAEHMEIRWFRTQISNVVYQYQEQQGLSSPQMPQFLNRTIFEANDIADGSVTLHIFNVAPSDEGRYGCRFLSHNFTGEAIWELEVAEKLKKQGEKDRDWRRSEGQAGEGGEVERGGALNLPQRVLTQCFCSVDVTLDPTTAHPSLEVSDDLKSVSSRPGEPYSIAAQGLQRFSEQTCVLSRERFCSGCHYWEVHVGRRSRWFLGACLESVERLGQARLSPAAGYWVMGLWNSCEYFVLDPQRVALALRVPPRRVGVLLDYEAGKLSFFNASDGSHIFTFTDTFSGALCAYFRPRAHDGSKHPDPLTICSLPVRGSHILEEDDNDNWLQPYEPLDPSWAGDEALF</sequence>
<dbReference type="PANTHER" id="PTHR24103">
    <property type="entry name" value="E3 UBIQUITIN-PROTEIN LIGASE TRIM"/>
    <property type="match status" value="1"/>
</dbReference>
<evidence type="ECO:0000256" key="2">
    <source>
        <dbReference type="ARBA" id="ARBA00023157"/>
    </source>
</evidence>
<feature type="chain" id="PRO_5008345675" description="Butyrophilin-like protein 9" evidence="4">
    <location>
        <begin position="37"/>
        <end position="423"/>
    </location>
</feature>
<dbReference type="InterPro" id="IPR007110">
    <property type="entry name" value="Ig-like_dom"/>
</dbReference>
<dbReference type="SUPFAM" id="SSF48726">
    <property type="entry name" value="Immunoglobulin"/>
    <property type="match status" value="1"/>
</dbReference>
<organism evidence="7 8">
    <name type="scientific">Neotoma lepida</name>
    <name type="common">Desert woodrat</name>
    <dbReference type="NCBI Taxonomy" id="56216"/>
    <lineage>
        <taxon>Eukaryota</taxon>
        <taxon>Metazoa</taxon>
        <taxon>Chordata</taxon>
        <taxon>Craniata</taxon>
        <taxon>Vertebrata</taxon>
        <taxon>Euteleostomi</taxon>
        <taxon>Mammalia</taxon>
        <taxon>Eutheria</taxon>
        <taxon>Euarchontoglires</taxon>
        <taxon>Glires</taxon>
        <taxon>Rodentia</taxon>
        <taxon>Myomorpha</taxon>
        <taxon>Muroidea</taxon>
        <taxon>Cricetidae</taxon>
        <taxon>Neotominae</taxon>
        <taxon>Neotoma</taxon>
    </lineage>
</organism>
<proteinExistence type="inferred from homology"/>
<gene>
    <name evidence="7" type="ORF">A6R68_05167</name>
</gene>
<dbReference type="InterPro" id="IPR003599">
    <property type="entry name" value="Ig_sub"/>
</dbReference>
<evidence type="ECO:0000313" key="7">
    <source>
        <dbReference type="EMBL" id="OBS66290.1"/>
    </source>
</evidence>
<evidence type="ECO:0000259" key="6">
    <source>
        <dbReference type="PROSITE" id="PS50835"/>
    </source>
</evidence>
<feature type="signal peptide" evidence="4">
    <location>
        <begin position="1"/>
        <end position="36"/>
    </location>
</feature>
<dbReference type="InterPro" id="IPR013106">
    <property type="entry name" value="Ig_V-set"/>
</dbReference>
<dbReference type="PRINTS" id="PR01407">
    <property type="entry name" value="BUTYPHLNCDUF"/>
</dbReference>
<dbReference type="InterPro" id="IPR013783">
    <property type="entry name" value="Ig-like_fold"/>
</dbReference>
<name>A0A1A6GKN4_NEOLE</name>
<dbReference type="OrthoDB" id="10055806at2759"/>
<dbReference type="STRING" id="56216.A0A1A6GKN4"/>
<feature type="domain" description="Ig-like" evidence="6">
    <location>
        <begin position="66"/>
        <end position="148"/>
    </location>
</feature>
<reference evidence="7 8" key="1">
    <citation type="submission" date="2016-06" db="EMBL/GenBank/DDBJ databases">
        <title>The Draft Genome Sequence and Annotation of the Desert Woodrat Neotoma lepida.</title>
        <authorList>
            <person name="Campbell M."/>
            <person name="Oakeson K.F."/>
            <person name="Yandell M."/>
            <person name="Halpert J.R."/>
            <person name="Dearing D."/>
        </authorList>
    </citation>
    <scope>NUCLEOTIDE SEQUENCE [LARGE SCALE GENOMIC DNA]</scope>
    <source>
        <strain evidence="7">417</strain>
        <tissue evidence="7">Liver</tissue>
    </source>
</reference>
<dbReference type="InterPro" id="IPR050143">
    <property type="entry name" value="TRIM/RBCC"/>
</dbReference>
<dbReference type="InterPro" id="IPR013320">
    <property type="entry name" value="ConA-like_dom_sf"/>
</dbReference>
<keyword evidence="8" id="KW-1185">Reference proteome</keyword>
<evidence type="ECO:0000313" key="8">
    <source>
        <dbReference type="Proteomes" id="UP000092124"/>
    </source>
</evidence>
<comment type="similarity">
    <text evidence="1">Belongs to the immunoglobulin superfamily. BTN/MOG family.</text>
</comment>
<dbReference type="Gene3D" id="2.60.120.920">
    <property type="match status" value="1"/>
</dbReference>
<evidence type="ECO:0000259" key="5">
    <source>
        <dbReference type="PROSITE" id="PS50188"/>
    </source>
</evidence>
<comment type="caution">
    <text evidence="7">The sequence shown here is derived from an EMBL/GenBank/DDBJ whole genome shotgun (WGS) entry which is preliminary data.</text>
</comment>